<accession>Q3S8L9</accession>
<evidence type="ECO:0000313" key="1">
    <source>
        <dbReference type="EMBL" id="AAZ94950.1"/>
    </source>
</evidence>
<dbReference type="InterPro" id="IPR012337">
    <property type="entry name" value="RNaseH-like_sf"/>
</dbReference>
<feature type="non-terminal residue" evidence="1">
    <location>
        <position position="1"/>
    </location>
</feature>
<dbReference type="SUPFAM" id="SSF53098">
    <property type="entry name" value="Ribonuclease H-like"/>
    <property type="match status" value="1"/>
</dbReference>
<gene>
    <name evidence="1" type="primary">pol</name>
</gene>
<feature type="non-terminal residue" evidence="1">
    <location>
        <position position="77"/>
    </location>
</feature>
<organismHost>
    <name type="scientific">Homo sapiens</name>
    <name type="common">Human</name>
    <dbReference type="NCBI Taxonomy" id="9606"/>
</organismHost>
<proteinExistence type="predicted"/>
<organism evidence="1">
    <name type="scientific">Human immunodeficiency virus type 1</name>
    <name type="common">HIV-1</name>
    <dbReference type="NCBI Taxonomy" id="11676"/>
    <lineage>
        <taxon>Viruses</taxon>
        <taxon>Riboviria</taxon>
        <taxon>Pararnavirae</taxon>
        <taxon>Artverviricota</taxon>
        <taxon>Revtraviricetes</taxon>
        <taxon>Ortervirales</taxon>
        <taxon>Retroviridae</taxon>
        <taxon>Orthoretrovirinae</taxon>
        <taxon>Lentivirus</taxon>
        <taxon>Lentivirus humimdef1</taxon>
    </lineage>
</organism>
<reference evidence="1" key="1">
    <citation type="submission" date="2005-07" db="EMBL/GenBank/DDBJ databases">
        <title>Genetic Diversity of HIV-1 in Northern Kenya.</title>
        <authorList>
            <person name="Khamadi S.A."/>
            <person name="Ochieng W."/>
            <person name="Lihana R.W."/>
            <person name="Kiptoo M.K."/>
            <person name="Kinyua J.G."/>
            <person name="Lagat N."/>
            <person name="Muriuki J."/>
            <person name="Mwangi J."/>
            <person name="Pelle R."/>
            <person name="Muigai A."/>
            <person name="Carter J."/>
            <person name="Yamada R."/>
            <person name="Mpoke S."/>
        </authorList>
    </citation>
    <scope>NUCLEOTIDE SEQUENCE</scope>
    <source>
        <strain evidence="1">MYLD022</strain>
    </source>
</reference>
<protein>
    <submittedName>
        <fullName evidence="1">Integrase</fullName>
    </submittedName>
</protein>
<dbReference type="EMBL" id="DQ149250">
    <property type="protein sequence ID" value="AAZ94950.1"/>
    <property type="molecule type" value="Genomic_DNA"/>
</dbReference>
<sequence>TGLETAYLFYIPGRWPVKVDIQTMAAISPVLQLRPPVGGQASSMNLEFPTNPKVKGVVQSMNKEFKKIIGPRQTSSC</sequence>
<name>Q3S8L9_HV1</name>